<protein>
    <submittedName>
        <fullName evidence="1">Uncharacterized protein</fullName>
    </submittedName>
</protein>
<name>A0A0L9TV33_PHAAN</name>
<organism evidence="1 2">
    <name type="scientific">Phaseolus angularis</name>
    <name type="common">Azuki bean</name>
    <name type="synonym">Vigna angularis</name>
    <dbReference type="NCBI Taxonomy" id="3914"/>
    <lineage>
        <taxon>Eukaryota</taxon>
        <taxon>Viridiplantae</taxon>
        <taxon>Streptophyta</taxon>
        <taxon>Embryophyta</taxon>
        <taxon>Tracheophyta</taxon>
        <taxon>Spermatophyta</taxon>
        <taxon>Magnoliopsida</taxon>
        <taxon>eudicotyledons</taxon>
        <taxon>Gunneridae</taxon>
        <taxon>Pentapetalae</taxon>
        <taxon>rosids</taxon>
        <taxon>fabids</taxon>
        <taxon>Fabales</taxon>
        <taxon>Fabaceae</taxon>
        <taxon>Papilionoideae</taxon>
        <taxon>50 kb inversion clade</taxon>
        <taxon>NPAAA clade</taxon>
        <taxon>indigoferoid/millettioid clade</taxon>
        <taxon>Phaseoleae</taxon>
        <taxon>Vigna</taxon>
    </lineage>
</organism>
<dbReference type="EMBL" id="CM003372">
    <property type="protein sequence ID" value="KOM34267.1"/>
    <property type="molecule type" value="Genomic_DNA"/>
</dbReference>
<proteinExistence type="predicted"/>
<evidence type="ECO:0000313" key="2">
    <source>
        <dbReference type="Proteomes" id="UP000053144"/>
    </source>
</evidence>
<dbReference type="Proteomes" id="UP000053144">
    <property type="component" value="Chromosome 2"/>
</dbReference>
<evidence type="ECO:0000313" key="1">
    <source>
        <dbReference type="EMBL" id="KOM34267.1"/>
    </source>
</evidence>
<gene>
    <name evidence="1" type="ORF">LR48_Vigan02g041700</name>
</gene>
<dbReference type="Gramene" id="KOM34267">
    <property type="protein sequence ID" value="KOM34267"/>
    <property type="gene ID" value="LR48_Vigan02g041700"/>
</dbReference>
<accession>A0A0L9TV33</accession>
<reference evidence="2" key="1">
    <citation type="journal article" date="2015" name="Proc. Natl. Acad. Sci. U.S.A.">
        <title>Genome sequencing of adzuki bean (Vigna angularis) provides insight into high starch and low fat accumulation and domestication.</title>
        <authorList>
            <person name="Yang K."/>
            <person name="Tian Z."/>
            <person name="Chen C."/>
            <person name="Luo L."/>
            <person name="Zhao B."/>
            <person name="Wang Z."/>
            <person name="Yu L."/>
            <person name="Li Y."/>
            <person name="Sun Y."/>
            <person name="Li W."/>
            <person name="Chen Y."/>
            <person name="Li Y."/>
            <person name="Zhang Y."/>
            <person name="Ai D."/>
            <person name="Zhao J."/>
            <person name="Shang C."/>
            <person name="Ma Y."/>
            <person name="Wu B."/>
            <person name="Wang M."/>
            <person name="Gao L."/>
            <person name="Sun D."/>
            <person name="Zhang P."/>
            <person name="Guo F."/>
            <person name="Wang W."/>
            <person name="Li Y."/>
            <person name="Wang J."/>
            <person name="Varshney R.K."/>
            <person name="Wang J."/>
            <person name="Ling H.Q."/>
            <person name="Wan P."/>
        </authorList>
    </citation>
    <scope>NUCLEOTIDE SEQUENCE</scope>
    <source>
        <strain evidence="2">cv. Jingnong 6</strain>
    </source>
</reference>
<dbReference type="AlphaFoldDB" id="A0A0L9TV33"/>
<sequence length="100" mass="11650">MEQRLEEEGIRPTWSVEQCLEQEGVRLAWSTEQSLEEEGVRPAWRMEQRLEEEGVRPAWSVEQRPSIFVPPASSACFDSWDSAVSARSMHLRRPPARLRQ</sequence>